<comment type="function">
    <text evidence="1">Catalyzes the NADPH-dependent reduction of ketopantoate into pantoic acid.</text>
</comment>
<dbReference type="InterPro" id="IPR013332">
    <property type="entry name" value="KPR_N"/>
</dbReference>
<dbReference type="EMBL" id="LGCM01000035">
    <property type="protein sequence ID" value="KPL81852.1"/>
    <property type="molecule type" value="Genomic_DNA"/>
</dbReference>
<evidence type="ECO:0000256" key="3">
    <source>
        <dbReference type="ARBA" id="ARBA00007870"/>
    </source>
</evidence>
<dbReference type="InterPro" id="IPR003710">
    <property type="entry name" value="ApbA"/>
</dbReference>
<name>A0A0P6XF31_9CHLR</name>
<evidence type="ECO:0000256" key="1">
    <source>
        <dbReference type="ARBA" id="ARBA00002919"/>
    </source>
</evidence>
<dbReference type="EC" id="1.1.1.169" evidence="4"/>
<comment type="similarity">
    <text evidence="3">Belongs to the ketopantoate reductase family.</text>
</comment>
<reference evidence="13 14" key="1">
    <citation type="submission" date="2015-07" db="EMBL/GenBank/DDBJ databases">
        <title>Genome sequence of Levilinea saccharolytica DSM 16555.</title>
        <authorList>
            <person name="Hemp J."/>
            <person name="Ward L.M."/>
            <person name="Pace L.A."/>
            <person name="Fischer W.W."/>
        </authorList>
    </citation>
    <scope>NUCLEOTIDE SEQUENCE [LARGE SCALE GENOMIC DNA]</scope>
    <source>
        <strain evidence="13 14">KIBI-1</strain>
    </source>
</reference>
<dbReference type="AlphaFoldDB" id="A0A0P6XF31"/>
<keyword evidence="8" id="KW-0560">Oxidoreductase</keyword>
<comment type="catalytic activity">
    <reaction evidence="10">
        <text>(R)-pantoate + NADP(+) = 2-dehydropantoate + NADPH + H(+)</text>
        <dbReference type="Rhea" id="RHEA:16233"/>
        <dbReference type="ChEBI" id="CHEBI:11561"/>
        <dbReference type="ChEBI" id="CHEBI:15378"/>
        <dbReference type="ChEBI" id="CHEBI:15980"/>
        <dbReference type="ChEBI" id="CHEBI:57783"/>
        <dbReference type="ChEBI" id="CHEBI:58349"/>
        <dbReference type="EC" id="1.1.1.169"/>
    </reaction>
</comment>
<evidence type="ECO:0000256" key="7">
    <source>
        <dbReference type="ARBA" id="ARBA00022857"/>
    </source>
</evidence>
<dbReference type="SUPFAM" id="SSF48179">
    <property type="entry name" value="6-phosphogluconate dehydrogenase C-terminal domain-like"/>
    <property type="match status" value="1"/>
</dbReference>
<feature type="domain" description="Ketopantoate reductase C-terminal" evidence="12">
    <location>
        <begin position="188"/>
        <end position="325"/>
    </location>
</feature>
<evidence type="ECO:0000256" key="10">
    <source>
        <dbReference type="ARBA" id="ARBA00048793"/>
    </source>
</evidence>
<dbReference type="SUPFAM" id="SSF51735">
    <property type="entry name" value="NAD(P)-binding Rossmann-fold domains"/>
    <property type="match status" value="1"/>
</dbReference>
<evidence type="ECO:0000313" key="13">
    <source>
        <dbReference type="EMBL" id="KPL81852.1"/>
    </source>
</evidence>
<dbReference type="RefSeq" id="WP_062418096.1">
    <property type="nucleotide sequence ID" value="NZ_DF967974.1"/>
</dbReference>
<dbReference type="InterPro" id="IPR013328">
    <property type="entry name" value="6PGD_dom2"/>
</dbReference>
<dbReference type="Gene3D" id="1.10.1040.10">
    <property type="entry name" value="N-(1-d-carboxylethyl)-l-norvaline Dehydrogenase, domain 2"/>
    <property type="match status" value="1"/>
</dbReference>
<dbReference type="Proteomes" id="UP000050501">
    <property type="component" value="Unassembled WGS sequence"/>
</dbReference>
<dbReference type="Pfam" id="PF02558">
    <property type="entry name" value="ApbA"/>
    <property type="match status" value="1"/>
</dbReference>
<evidence type="ECO:0000259" key="12">
    <source>
        <dbReference type="Pfam" id="PF08546"/>
    </source>
</evidence>
<feature type="domain" description="Ketopantoate reductase N-terminal" evidence="11">
    <location>
        <begin position="13"/>
        <end position="152"/>
    </location>
</feature>
<dbReference type="GO" id="GO:0005737">
    <property type="term" value="C:cytoplasm"/>
    <property type="evidence" value="ECO:0007669"/>
    <property type="project" value="TreeGrafter"/>
</dbReference>
<keyword evidence="14" id="KW-1185">Reference proteome</keyword>
<evidence type="ECO:0000256" key="9">
    <source>
        <dbReference type="ARBA" id="ARBA00032024"/>
    </source>
</evidence>
<dbReference type="PATRIC" id="fig|229921.5.peg.3794"/>
<dbReference type="GO" id="GO:0015940">
    <property type="term" value="P:pantothenate biosynthetic process"/>
    <property type="evidence" value="ECO:0007669"/>
    <property type="project" value="UniProtKB-KW"/>
</dbReference>
<dbReference type="STRING" id="229921.ADN01_09790"/>
<dbReference type="InterPro" id="IPR050838">
    <property type="entry name" value="Ketopantoate_reductase"/>
</dbReference>
<dbReference type="InterPro" id="IPR013752">
    <property type="entry name" value="KPA_reductase"/>
</dbReference>
<evidence type="ECO:0000256" key="4">
    <source>
        <dbReference type="ARBA" id="ARBA00013014"/>
    </source>
</evidence>
<proteinExistence type="inferred from homology"/>
<comment type="pathway">
    <text evidence="2">Cofactor biosynthesis; (R)-pantothenate biosynthesis; (R)-pantoate from 3-methyl-2-oxobutanoate: step 2/2.</text>
</comment>
<accession>A0A0P6XF31</accession>
<dbReference type="PANTHER" id="PTHR43765">
    <property type="entry name" value="2-DEHYDROPANTOATE 2-REDUCTASE-RELATED"/>
    <property type="match status" value="1"/>
</dbReference>
<dbReference type="InterPro" id="IPR008927">
    <property type="entry name" value="6-PGluconate_DH-like_C_sf"/>
</dbReference>
<evidence type="ECO:0000313" key="14">
    <source>
        <dbReference type="Proteomes" id="UP000050501"/>
    </source>
</evidence>
<dbReference type="PANTHER" id="PTHR43765:SF2">
    <property type="entry name" value="2-DEHYDROPANTOATE 2-REDUCTASE"/>
    <property type="match status" value="1"/>
</dbReference>
<dbReference type="GO" id="GO:0008677">
    <property type="term" value="F:2-dehydropantoate 2-reductase activity"/>
    <property type="evidence" value="ECO:0007669"/>
    <property type="project" value="UniProtKB-EC"/>
</dbReference>
<keyword evidence="6" id="KW-0566">Pantothenate biosynthesis</keyword>
<keyword evidence="7" id="KW-0521">NADP</keyword>
<dbReference type="NCBIfam" id="TIGR00745">
    <property type="entry name" value="apbA_panE"/>
    <property type="match status" value="1"/>
</dbReference>
<dbReference type="Gene3D" id="3.40.50.720">
    <property type="entry name" value="NAD(P)-binding Rossmann-like Domain"/>
    <property type="match status" value="1"/>
</dbReference>
<protein>
    <recommendedName>
        <fullName evidence="5">2-dehydropantoate 2-reductase</fullName>
        <ecNumber evidence="4">1.1.1.169</ecNumber>
    </recommendedName>
    <alternativeName>
        <fullName evidence="9">Ketopantoate reductase</fullName>
    </alternativeName>
</protein>
<dbReference type="GO" id="GO:0050661">
    <property type="term" value="F:NADP binding"/>
    <property type="evidence" value="ECO:0007669"/>
    <property type="project" value="TreeGrafter"/>
</dbReference>
<evidence type="ECO:0000259" key="11">
    <source>
        <dbReference type="Pfam" id="PF02558"/>
    </source>
</evidence>
<evidence type="ECO:0000256" key="5">
    <source>
        <dbReference type="ARBA" id="ARBA00019465"/>
    </source>
</evidence>
<dbReference type="Pfam" id="PF08546">
    <property type="entry name" value="ApbA_C"/>
    <property type="match status" value="1"/>
</dbReference>
<evidence type="ECO:0000256" key="8">
    <source>
        <dbReference type="ARBA" id="ARBA00023002"/>
    </source>
</evidence>
<evidence type="ECO:0000256" key="2">
    <source>
        <dbReference type="ARBA" id="ARBA00004994"/>
    </source>
</evidence>
<gene>
    <name evidence="13" type="ORF">ADN01_09790</name>
</gene>
<sequence>MNMQSSANLRFLCLGTGAIGTYIGGSLAAAGQPVVFVDRPEMAALLKENGLHIRRKDDSLTVTDPDVVSSMEEALTHGPFDVGILAVKSYDTAGLLEMLAPYSLALPPILCLQNGVDNEPALQQVLGAERVIRGTVTTAVGRLEAGSVVVEKLRGMGVANEHLLASNLVAVLNTAGLRAQAFSSGAAMKWSKMFTNLVTNASSAILGMPPAEILADAALYRLELAQLREALSVMRALGHAVVDLPGTPVRALAFIVRRFPAAFSQPLLRQALGRGRGGKMPSFYLDLESGRGKSEVGFLNGAVVRYGAEVGVKAPVNQALTEILTDLTEGRLAREDFLRRPAALINRIYGR</sequence>
<dbReference type="OrthoDB" id="9796561at2"/>
<dbReference type="InterPro" id="IPR036291">
    <property type="entry name" value="NAD(P)-bd_dom_sf"/>
</dbReference>
<organism evidence="13 14">
    <name type="scientific">Levilinea saccharolytica</name>
    <dbReference type="NCBI Taxonomy" id="229921"/>
    <lineage>
        <taxon>Bacteria</taxon>
        <taxon>Bacillati</taxon>
        <taxon>Chloroflexota</taxon>
        <taxon>Anaerolineae</taxon>
        <taxon>Anaerolineales</taxon>
        <taxon>Anaerolineaceae</taxon>
        <taxon>Levilinea</taxon>
    </lineage>
</organism>
<evidence type="ECO:0000256" key="6">
    <source>
        <dbReference type="ARBA" id="ARBA00022655"/>
    </source>
</evidence>
<comment type="caution">
    <text evidence="13">The sequence shown here is derived from an EMBL/GenBank/DDBJ whole genome shotgun (WGS) entry which is preliminary data.</text>
</comment>